<feature type="compositionally biased region" description="Basic and acidic residues" evidence="1">
    <location>
        <begin position="244"/>
        <end position="254"/>
    </location>
</feature>
<feature type="compositionally biased region" description="Polar residues" evidence="1">
    <location>
        <begin position="819"/>
        <end position="835"/>
    </location>
</feature>
<feature type="compositionally biased region" description="Basic and acidic residues" evidence="1">
    <location>
        <begin position="275"/>
        <end position="284"/>
    </location>
</feature>
<feature type="compositionally biased region" description="Polar residues" evidence="1">
    <location>
        <begin position="1143"/>
        <end position="1155"/>
    </location>
</feature>
<accession>A0AAW1UZY9</accession>
<feature type="compositionally biased region" description="Basic and acidic residues" evidence="1">
    <location>
        <begin position="778"/>
        <end position="792"/>
    </location>
</feature>
<feature type="compositionally biased region" description="Low complexity" evidence="1">
    <location>
        <begin position="265"/>
        <end position="274"/>
    </location>
</feature>
<reference evidence="2 3" key="1">
    <citation type="submission" date="2023-03" db="EMBL/GenBank/DDBJ databases">
        <title>Genome insight into feeding habits of ladybird beetles.</title>
        <authorList>
            <person name="Li H.-S."/>
            <person name="Huang Y.-H."/>
            <person name="Pang H."/>
        </authorList>
    </citation>
    <scope>NUCLEOTIDE SEQUENCE [LARGE SCALE GENOMIC DNA]</scope>
    <source>
        <strain evidence="2">SYSU_2023b</strain>
        <tissue evidence="2">Whole body</tissue>
    </source>
</reference>
<feature type="region of interest" description="Disordered" evidence="1">
    <location>
        <begin position="189"/>
        <end position="314"/>
    </location>
</feature>
<feature type="region of interest" description="Disordered" evidence="1">
    <location>
        <begin position="1141"/>
        <end position="1160"/>
    </location>
</feature>
<gene>
    <name evidence="2" type="ORF">WA026_011008</name>
</gene>
<feature type="compositionally biased region" description="Low complexity" evidence="1">
    <location>
        <begin position="197"/>
        <end position="208"/>
    </location>
</feature>
<proteinExistence type="predicted"/>
<feature type="compositionally biased region" description="Basic and acidic residues" evidence="1">
    <location>
        <begin position="725"/>
        <end position="741"/>
    </location>
</feature>
<feature type="region of interest" description="Disordered" evidence="1">
    <location>
        <begin position="819"/>
        <end position="846"/>
    </location>
</feature>
<protein>
    <submittedName>
        <fullName evidence="2">Uncharacterized protein</fullName>
    </submittedName>
</protein>
<feature type="compositionally biased region" description="Basic and acidic residues" evidence="1">
    <location>
        <begin position="836"/>
        <end position="845"/>
    </location>
</feature>
<feature type="compositionally biased region" description="Basic residues" evidence="1">
    <location>
        <begin position="522"/>
        <end position="545"/>
    </location>
</feature>
<sequence length="1802" mass="204796">MGKKLLRKLGSVLRVFRARRRKNADTSNDESTALTNSESLIKTSDTSSSQQVVYFGNSVERKKSISLEDIGVSAEYSTDNLNKLKRTHGTCDIFEAEPNNPIRCTRSLHRFCKLNDKRCLLSYNATLHGGATWSQALSRAITPYVKNEDKDTSSTTQAESEPLLSKQRDYFESYGLMKLHTIDTKKVYSSKERVVEETTTTSSHYTDSYIQSEKTDDSSKSNYVATTRQHNTERYSTSYSSDVRSVEISEHMQEPSEATGEELSSADNKSVDSSSKSKEDDMKPHVGNSKTHTENRETYNCIKSKTEKTTSRISTNKQTSQILLEKQRVQVNMEFQTVRNEEGFALLKYDMDGSSAKGTGSFLDMYANKLLMDEKVENGIRECDASLTNNTSSKTQSGSSTDYDVGNLAQVDLLEEFRTTIANMRNVLDAIEVKKSIEGIIRQSMSEKTLNEHISKFMEPNNKTNLPTCFNTVCNQLSTSTDVDFWSSRNKGCRTMPPSSDLVSNNDGNSKKYDSSVSKSIKPAKKVQKRKRRRKIDAKLSRKPANHAISSSNKTPKIRTKPEKPQYNKCVVYHITQHKQAADRCVGTSRPTSKKESVVLHETFSALHFGPIQEFPVLLHKHENEELKNRELKGRTKQEKTVVSSSSIKKLTFKELNRVRSEMEAKSDKPSSATAENKTTSSYMSSPSTTANWFVFDPAPPLILENSQPTSDDTVFDKNSSSCSTHDKPLEENSKDDSNDMDLVKYEAGSKGDDVSKDMSHITITVNVPIKKILSRLKSSEKKGNNDGKDCEASSDGQRKLVPNNLLCDFGIQVKKSNNSTSVQTTPRGGMSSTSHDNEPKDSKTSLKRLSSFKKIFGRKAMGLNASSGLVRTSSTVYISDRSTSCPRFYKTAYNDPKCTDKNISVELKGTKYVIPQDMSEFGVNTNLEKEGFFLNLPRTRYRKKRQQISRLFDGSDSSNSKFFEDSKLLYHVHDSSFYSSSKTEQEPFSKLITSQDGRKMSYVPIHSVTSSVDIKLEPCNSAKTIVPSKEEIEKKPNDIDNTLAPEANETDEIEADKIVKGVILKILDDKTFADLGVQCDKFVFLSQGEVGINTTNEVTHTERETDTYFKVDDLFMHNIPKVRFEDEVYAIRDEEDSGFKSRFTTSSQENTAPNRNEKMKTDQTKNDCMVNRKFSVGQFFPEIDYKRATSDGILNYVRKIDADNPDRYAKMTKNPHSILNRANFEVSTGPKLQSPKQVTLDSKIEDSARQIPLRHTCEGNSSLKSCMINSSDHCSNVNLCRNEHRRVSFDNVKQTKNMSQLKHILNLNNFENSRDSIVDLILYNLMKEIIAENSDQLNEEGKIKMECLLADFIRDFKCETKNKNIQMVESVIQNLVKEIRSNDIYASNESNELKCKPTLPKKDGKKYVKNSNVKYGRKKHGIKSQVYYEERGMTKRSNSDQWECGSSYRKSENPRCNREKQIVWDENTAKYRVTQDSQQQYTTLIEKVRQLENVTKQLVVVAQNQSLPIEKKYPEKRSHFQDYQNVYPIFVDNNSPTHPTKTTSKTTTRRKNIVVRKVRRNILNINYLKNKSSPAVGVSRRHSKSPTTNIVINLSDWRSASRTSSTSTAYGNSSASTNDNVQCLKDESLILTVDEDVIEEKSGIMHKPTINSDKFDQNASLSRNRNSLTITISGKNNKRGDLPTSTRRPIKKRRDYIKIRMMRKKLTSCSDHVNPDYRVSENKKCNDIDINEVYKLTKQYIEKQYAVRGDNLCSNLAQNLLGRDYNMTEVLGQKRNLDLAYQRMANFCMFRGLLKKKQKFN</sequence>
<comment type="caution">
    <text evidence="2">The sequence shown here is derived from an EMBL/GenBank/DDBJ whole genome shotgun (WGS) entry which is preliminary data.</text>
</comment>
<feature type="compositionally biased region" description="Polar residues" evidence="1">
    <location>
        <begin position="220"/>
        <end position="243"/>
    </location>
</feature>
<feature type="region of interest" description="Disordered" evidence="1">
    <location>
        <begin position="704"/>
        <end position="741"/>
    </location>
</feature>
<dbReference type="EMBL" id="JARQZJ010000095">
    <property type="protein sequence ID" value="KAK9885515.1"/>
    <property type="molecule type" value="Genomic_DNA"/>
</dbReference>
<feature type="region of interest" description="Disordered" evidence="1">
    <location>
        <begin position="778"/>
        <end position="797"/>
    </location>
</feature>
<dbReference type="Proteomes" id="UP001431783">
    <property type="component" value="Unassembled WGS sequence"/>
</dbReference>
<name>A0AAW1UZY9_9CUCU</name>
<evidence type="ECO:0000313" key="3">
    <source>
        <dbReference type="Proteomes" id="UP001431783"/>
    </source>
</evidence>
<feature type="region of interest" description="Disordered" evidence="1">
    <location>
        <begin position="659"/>
        <end position="687"/>
    </location>
</feature>
<evidence type="ECO:0000313" key="2">
    <source>
        <dbReference type="EMBL" id="KAK9885515.1"/>
    </source>
</evidence>
<feature type="compositionally biased region" description="Polar residues" evidence="1">
    <location>
        <begin position="705"/>
        <end position="724"/>
    </location>
</feature>
<organism evidence="2 3">
    <name type="scientific">Henosepilachna vigintioctopunctata</name>
    <dbReference type="NCBI Taxonomy" id="420089"/>
    <lineage>
        <taxon>Eukaryota</taxon>
        <taxon>Metazoa</taxon>
        <taxon>Ecdysozoa</taxon>
        <taxon>Arthropoda</taxon>
        <taxon>Hexapoda</taxon>
        <taxon>Insecta</taxon>
        <taxon>Pterygota</taxon>
        <taxon>Neoptera</taxon>
        <taxon>Endopterygota</taxon>
        <taxon>Coleoptera</taxon>
        <taxon>Polyphaga</taxon>
        <taxon>Cucujiformia</taxon>
        <taxon>Coccinelloidea</taxon>
        <taxon>Coccinellidae</taxon>
        <taxon>Epilachninae</taxon>
        <taxon>Epilachnini</taxon>
        <taxon>Henosepilachna</taxon>
    </lineage>
</organism>
<keyword evidence="3" id="KW-1185">Reference proteome</keyword>
<feature type="compositionally biased region" description="Basic and acidic residues" evidence="1">
    <location>
        <begin position="659"/>
        <end position="669"/>
    </location>
</feature>
<feature type="compositionally biased region" description="Polar residues" evidence="1">
    <location>
        <begin position="497"/>
        <end position="508"/>
    </location>
</feature>
<feature type="region of interest" description="Disordered" evidence="1">
    <location>
        <begin position="494"/>
        <end position="562"/>
    </location>
</feature>
<evidence type="ECO:0000256" key="1">
    <source>
        <dbReference type="SAM" id="MobiDB-lite"/>
    </source>
</evidence>